<organism evidence="2 3">
    <name type="scientific">Desulfoglaeba alkanexedens ALDC</name>
    <dbReference type="NCBI Taxonomy" id="980445"/>
    <lineage>
        <taxon>Bacteria</taxon>
        <taxon>Pseudomonadati</taxon>
        <taxon>Thermodesulfobacteriota</taxon>
        <taxon>Syntrophobacteria</taxon>
        <taxon>Syntrophobacterales</taxon>
        <taxon>Syntrophobacteraceae</taxon>
        <taxon>Desulfoglaeba</taxon>
    </lineage>
</organism>
<reference evidence="2 3" key="2">
    <citation type="submission" date="2019-05" db="EMBL/GenBank/DDBJ databases">
        <authorList>
            <person name="Suflita J.M."/>
            <person name="Marks C.R."/>
        </authorList>
    </citation>
    <scope>NUCLEOTIDE SEQUENCE [LARGE SCALE GENOMIC DNA]</scope>
    <source>
        <strain evidence="2 3">ALDC</strain>
    </source>
</reference>
<dbReference type="OrthoDB" id="5517995at2"/>
<dbReference type="KEGG" id="dax:FDQ92_11055"/>
<evidence type="ECO:0008006" key="4">
    <source>
        <dbReference type="Google" id="ProtNLM"/>
    </source>
</evidence>
<dbReference type="RefSeq" id="WP_137424942.1">
    <property type="nucleotide sequence ID" value="NZ_CP040098.1"/>
</dbReference>
<evidence type="ECO:0000256" key="1">
    <source>
        <dbReference type="SAM" id="Phobius"/>
    </source>
</evidence>
<gene>
    <name evidence="2" type="ORF">FDQ92_11055</name>
</gene>
<name>A0A4P8L432_9BACT</name>
<dbReference type="AlphaFoldDB" id="A0A4P8L432"/>
<keyword evidence="1" id="KW-0472">Membrane</keyword>
<reference evidence="2 3" key="1">
    <citation type="submission" date="2019-05" db="EMBL/GenBank/DDBJ databases">
        <title>The Complete Genome Sequence of the n-alkane-degrading Desulfoglaeba alkanexedens ALDC reveals multiple alkylsuccinate synthase gene clusters.</title>
        <authorList>
            <person name="Callaghan A.V."/>
            <person name="Davidova I.A."/>
            <person name="Duncan K.E."/>
            <person name="Morris B."/>
            <person name="McInerney M.J."/>
        </authorList>
    </citation>
    <scope>NUCLEOTIDE SEQUENCE [LARGE SCALE GENOMIC DNA]</scope>
    <source>
        <strain evidence="2 3">ALDC</strain>
    </source>
</reference>
<dbReference type="EMBL" id="CP040098">
    <property type="protein sequence ID" value="QCQ22658.1"/>
    <property type="molecule type" value="Genomic_DNA"/>
</dbReference>
<evidence type="ECO:0000313" key="2">
    <source>
        <dbReference type="EMBL" id="QCQ22658.1"/>
    </source>
</evidence>
<evidence type="ECO:0000313" key="3">
    <source>
        <dbReference type="Proteomes" id="UP000298602"/>
    </source>
</evidence>
<accession>A0A4P8L432</accession>
<protein>
    <recommendedName>
        <fullName evidence="4">Type 4 fimbrial biogenesis protein PilX N-terminal domain-containing protein</fullName>
    </recommendedName>
</protein>
<proteinExistence type="predicted"/>
<keyword evidence="1" id="KW-0812">Transmembrane</keyword>
<sequence length="169" mass="18803">MSEMVGNQDGLAMVLAMSLVALLSVLGIWMIVESGNTYRMTQSVERNAVTFNLAEGALELSWQYLLEKSNEDLLRNVKDVRQQQEVTPTGIAYMASDQEVVPGHPESGMVTPVLIFEDSRVLPGWDISKFRGYYYRAEGKGVKPLPGSRGDAKTEVLRVVQKIGQVRPR</sequence>
<feature type="transmembrane region" description="Helical" evidence="1">
    <location>
        <begin position="12"/>
        <end position="32"/>
    </location>
</feature>
<keyword evidence="1" id="KW-1133">Transmembrane helix</keyword>
<dbReference type="Proteomes" id="UP000298602">
    <property type="component" value="Chromosome"/>
</dbReference>
<keyword evidence="3" id="KW-1185">Reference proteome</keyword>